<evidence type="ECO:0000313" key="2">
    <source>
        <dbReference type="Proteomes" id="UP001596337"/>
    </source>
</evidence>
<reference evidence="2" key="1">
    <citation type="journal article" date="2019" name="Int. J. Syst. Evol. Microbiol.">
        <title>The Global Catalogue of Microorganisms (GCM) 10K type strain sequencing project: providing services to taxonomists for standard genome sequencing and annotation.</title>
        <authorList>
            <consortium name="The Broad Institute Genomics Platform"/>
            <consortium name="The Broad Institute Genome Sequencing Center for Infectious Disease"/>
            <person name="Wu L."/>
            <person name="Ma J."/>
        </authorList>
    </citation>
    <scope>NUCLEOTIDE SEQUENCE [LARGE SCALE GENOMIC DNA]</scope>
    <source>
        <strain evidence="2">KCTC 32255</strain>
    </source>
</reference>
<keyword evidence="2" id="KW-1185">Reference proteome</keyword>
<dbReference type="SUPFAM" id="SSF55469">
    <property type="entry name" value="FMN-dependent nitroreductase-like"/>
    <property type="match status" value="1"/>
</dbReference>
<dbReference type="EMBL" id="JBHSXX010000001">
    <property type="protein sequence ID" value="MFC6868560.1"/>
    <property type="molecule type" value="Genomic_DNA"/>
</dbReference>
<gene>
    <name evidence="1" type="ORF">ACFQGD_15585</name>
</gene>
<protein>
    <submittedName>
        <fullName evidence="1">Acg family FMN-binding oxidoreductase</fullName>
    </submittedName>
</protein>
<proteinExistence type="predicted"/>
<dbReference type="Gene3D" id="3.40.109.10">
    <property type="entry name" value="NADH Oxidase"/>
    <property type="match status" value="1"/>
</dbReference>
<evidence type="ECO:0000313" key="1">
    <source>
        <dbReference type="EMBL" id="MFC6868560.1"/>
    </source>
</evidence>
<comment type="caution">
    <text evidence="1">The sequence shown here is derived from an EMBL/GenBank/DDBJ whole genome shotgun (WGS) entry which is preliminary data.</text>
</comment>
<dbReference type="Proteomes" id="UP001596337">
    <property type="component" value="Unassembled WGS sequence"/>
</dbReference>
<dbReference type="InterPro" id="IPR000415">
    <property type="entry name" value="Nitroreductase-like"/>
</dbReference>
<name>A0ABW2C2E7_9PSEU</name>
<dbReference type="RefSeq" id="WP_345392534.1">
    <property type="nucleotide sequence ID" value="NZ_BAABLA010000011.1"/>
</dbReference>
<sequence>MSAWTRAEVGVLVRAVSNAPSVHDTMPWILETREHRADLYENVERSLPHHDPTGRDRLISCGAALANLRLAVRSLGWRFDVTLYPERRGDLVARLTTTARQPATETELASYWSMFRRRSYRKPFLPDPVTEAEIVGVVSAAAGDGVRLRRVERDECRALATLLCYAADVLRADKGYQRELDAWTRRYARYIGGSDGHRGARPRDTLPWAGLVSTDTRLPDVPTLARRLAEETLFVVVSDTDTPVDHVRAGEAMQRAWLAAVSDGLAGAVLTQALHLSEVRSGMVDRLGLAGYPQVLLRIGRPEAVIKARQRDVRERLHAPTH</sequence>
<dbReference type="NCBIfam" id="NF047509">
    <property type="entry name" value="Rv3131_FMN_oxido"/>
    <property type="match status" value="1"/>
</dbReference>
<accession>A0ABW2C2E7</accession>
<organism evidence="1 2">
    <name type="scientific">Haloechinothrix salitolerans</name>
    <dbReference type="NCBI Taxonomy" id="926830"/>
    <lineage>
        <taxon>Bacteria</taxon>
        <taxon>Bacillati</taxon>
        <taxon>Actinomycetota</taxon>
        <taxon>Actinomycetes</taxon>
        <taxon>Pseudonocardiales</taxon>
        <taxon>Pseudonocardiaceae</taxon>
        <taxon>Haloechinothrix</taxon>
    </lineage>
</organism>